<proteinExistence type="inferred from homology"/>
<evidence type="ECO:0000256" key="2">
    <source>
        <dbReference type="ARBA" id="ARBA00022618"/>
    </source>
</evidence>
<evidence type="ECO:0000313" key="7">
    <source>
        <dbReference type="EMBL" id="OVF11392.1"/>
    </source>
</evidence>
<dbReference type="GO" id="GO:0005829">
    <property type="term" value="C:cytosol"/>
    <property type="evidence" value="ECO:0007669"/>
    <property type="project" value="TreeGrafter"/>
</dbReference>
<protein>
    <recommendedName>
        <fullName evidence="5">Ataxin-10 homolog</fullName>
    </recommendedName>
</protein>
<feature type="domain" description="Ataxin-10" evidence="6">
    <location>
        <begin position="372"/>
        <end position="468"/>
    </location>
</feature>
<dbReference type="KEGG" id="clus:A9F13_01g09020"/>
<dbReference type="InterPro" id="IPR051374">
    <property type="entry name" value="Ataxin-10/CTR86_families"/>
</dbReference>
<comment type="caution">
    <text evidence="7">The sequence shown here is derived from an EMBL/GenBank/DDBJ whole genome shotgun (WGS) entry which is preliminary data.</text>
</comment>
<keyword evidence="2" id="KW-0132">Cell division</keyword>
<evidence type="ECO:0000256" key="3">
    <source>
        <dbReference type="ARBA" id="ARBA00023306"/>
    </source>
</evidence>
<evidence type="ECO:0000313" key="8">
    <source>
        <dbReference type="Proteomes" id="UP000195602"/>
    </source>
</evidence>
<dbReference type="InterPro" id="IPR019156">
    <property type="entry name" value="Ataxin-10_domain"/>
</dbReference>
<evidence type="ECO:0000256" key="4">
    <source>
        <dbReference type="ARBA" id="ARBA00044746"/>
    </source>
</evidence>
<keyword evidence="3" id="KW-0131">Cell cycle</keyword>
<sequence length="481" mass="54112">MDKNQIPQILGQCQSLLENGGSEDEYSAVLSSLGSIVQATGSDLAFRQQIAQEAGILDQCIDIISNSLSVDFSSSHEEELYVRLLRGLNLFTRNIVASSPTVVDLPLLLLNIQHFLSKVDQTNPFFLRCFVSYLEILANLVLQHGADFKCNLALVSDTFKPAVLDIISCNDSCMVPFLISCKGFVQKENVAALLKEELHQPLLSFLLQRAFTFLNVEEVDLSADAVLGIFENIFSNESCEKWLLSMQEHDDFGRILKLSQLVTTHREDWDNYQCLAIMGWAFTFLKIWAESANVLLSASEYDKEELSNVHTKLVVVLDIMADLGKFHSAKQFLEHYNVLDTLVPLLRATHENTKARTMKDKASSDGKKFPMVKSLIIEIMAFACHKSFKSQEKIRELHGLEVVLSSCIIDEDNPYIKERSILCLKFLLENNKANQDFVAQLEAKEVVDDTALHQAGYEVEMSDGKVKLRKSAETNENNGEK</sequence>
<organism evidence="7 8">
    <name type="scientific">Clavispora lusitaniae</name>
    <name type="common">Candida lusitaniae</name>
    <dbReference type="NCBI Taxonomy" id="36911"/>
    <lineage>
        <taxon>Eukaryota</taxon>
        <taxon>Fungi</taxon>
        <taxon>Dikarya</taxon>
        <taxon>Ascomycota</taxon>
        <taxon>Saccharomycotina</taxon>
        <taxon>Pichiomycetes</taxon>
        <taxon>Metschnikowiaceae</taxon>
        <taxon>Clavispora</taxon>
    </lineage>
</organism>
<gene>
    <name evidence="7" type="ORF">A9F13_01g09020</name>
</gene>
<dbReference type="PANTHER" id="PTHR13255">
    <property type="entry name" value="ATAXIN-10"/>
    <property type="match status" value="1"/>
</dbReference>
<dbReference type="GO" id="GO:0051301">
    <property type="term" value="P:cell division"/>
    <property type="evidence" value="ECO:0007669"/>
    <property type="project" value="UniProtKB-KW"/>
</dbReference>
<comment type="similarity">
    <text evidence="1">Belongs to the ataxin-10 family.</text>
</comment>
<evidence type="ECO:0000256" key="1">
    <source>
        <dbReference type="ARBA" id="ARBA00008384"/>
    </source>
</evidence>
<dbReference type="PANTHER" id="PTHR13255:SF0">
    <property type="entry name" value="ATAXIN-10"/>
    <property type="match status" value="1"/>
</dbReference>
<name>A0AA91Q5A5_CLALS</name>
<comment type="function">
    <text evidence="4">May play a role in the regulation of cytokinesis.</text>
</comment>
<accession>A0AA91Q5A5</accession>
<reference evidence="7 8" key="1">
    <citation type="submission" date="2017-04" db="EMBL/GenBank/DDBJ databases">
        <title>Draft genome of the yeast Clavispora lusitaniae type strain CBS 6936.</title>
        <authorList>
            <person name="Durrens P."/>
            <person name="Klopp C."/>
            <person name="Biteau N."/>
            <person name="Fitton-Ouhabi V."/>
            <person name="Dementhon K."/>
            <person name="Accoceberry I."/>
            <person name="Sherman D.J."/>
            <person name="Noel T."/>
        </authorList>
    </citation>
    <scope>NUCLEOTIDE SEQUENCE [LARGE SCALE GENOMIC DNA]</scope>
    <source>
        <strain evidence="7 8">CBS 6936</strain>
    </source>
</reference>
<dbReference type="EMBL" id="LYUB02000001">
    <property type="protein sequence ID" value="OVF11392.1"/>
    <property type="molecule type" value="Genomic_DNA"/>
</dbReference>
<evidence type="ECO:0000256" key="5">
    <source>
        <dbReference type="ARBA" id="ARBA00044801"/>
    </source>
</evidence>
<dbReference type="Pfam" id="PF09759">
    <property type="entry name" value="Atx10homo_assoc"/>
    <property type="match status" value="1"/>
</dbReference>
<dbReference type="AlphaFoldDB" id="A0AA91Q5A5"/>
<dbReference type="Proteomes" id="UP000195602">
    <property type="component" value="Unassembled WGS sequence"/>
</dbReference>
<evidence type="ECO:0000259" key="6">
    <source>
        <dbReference type="Pfam" id="PF09759"/>
    </source>
</evidence>